<comment type="catalytic activity">
    <reaction evidence="9 10">
        <text>5,10-methenyl-5,6,7,8-tetrahydromethanopterin + H2O = N(5)-formyl-5,6,7,8-tetrahydromethanopterin + H(+)</text>
        <dbReference type="Rhea" id="RHEA:19053"/>
        <dbReference type="ChEBI" id="CHEBI:15377"/>
        <dbReference type="ChEBI" id="CHEBI:15378"/>
        <dbReference type="ChEBI" id="CHEBI:58018"/>
        <dbReference type="ChEBI" id="CHEBI:58337"/>
        <dbReference type="EC" id="3.5.4.27"/>
    </reaction>
</comment>
<evidence type="ECO:0000256" key="7">
    <source>
        <dbReference type="ARBA" id="ARBA00022801"/>
    </source>
</evidence>
<evidence type="ECO:0000256" key="2">
    <source>
        <dbReference type="ARBA" id="ARBA00006902"/>
    </source>
</evidence>
<gene>
    <name evidence="10" type="primary">mch</name>
    <name evidence="11" type="ORF">FGW20_02920</name>
</gene>
<proteinExistence type="inferred from homology"/>
<evidence type="ECO:0000256" key="5">
    <source>
        <dbReference type="ARBA" id="ARBA00022490"/>
    </source>
</evidence>
<comment type="caution">
    <text evidence="11">The sequence shown here is derived from an EMBL/GenBank/DDBJ whole genome shotgun (WGS) entry which is preliminary data.</text>
</comment>
<dbReference type="CDD" id="cd00545">
    <property type="entry name" value="MCH"/>
    <property type="match status" value="1"/>
</dbReference>
<dbReference type="Pfam" id="PF02289">
    <property type="entry name" value="MCH"/>
    <property type="match status" value="1"/>
</dbReference>
<dbReference type="Proteomes" id="UP001168423">
    <property type="component" value="Unassembled WGS sequence"/>
</dbReference>
<evidence type="ECO:0000313" key="12">
    <source>
        <dbReference type="Proteomes" id="UP001168423"/>
    </source>
</evidence>
<evidence type="ECO:0000256" key="9">
    <source>
        <dbReference type="ARBA" id="ARBA00048684"/>
    </source>
</evidence>
<keyword evidence="6 10" id="KW-0554">One-carbon metabolism</keyword>
<sequence>MLSVNRTAMPAVREVIDHRDELGVTVAELENGATCIDCGVHVPGSYRAGALFVEICLAGLATTAITLDRVGDVPVPFLHLAVSHPALACLGSQKAGWVLKAGDYSAMASGPARALSLKPKKTYKMLGYRDTSRTGILVLEADTLPDEEVTGFIAEKCGIDPENLYVLVAPTRSLVGSVQISGRVVTATLHKLEEKGYDVRRISHAAGRSPIAPVKRTGIEAMGTTNDCNIYYGSVSLVTEGYDPVFATLPSRTSPDYGRPFARVLKDAGYDFLKVDSLLAFSPAEVTVNDSESGEVRRFGSLNADVLLESFGVLQSQV</sequence>
<organism evidence="11 12">
    <name type="scientific">Methanoculleus methanifontis</name>
    <dbReference type="NCBI Taxonomy" id="2584086"/>
    <lineage>
        <taxon>Archaea</taxon>
        <taxon>Methanobacteriati</taxon>
        <taxon>Methanobacteriota</taxon>
        <taxon>Stenosarchaea group</taxon>
        <taxon>Methanomicrobia</taxon>
        <taxon>Methanomicrobiales</taxon>
        <taxon>Methanomicrobiaceae</taxon>
        <taxon>Methanoculleus</taxon>
    </lineage>
</organism>
<evidence type="ECO:0000256" key="4">
    <source>
        <dbReference type="ARBA" id="ARBA00020597"/>
    </source>
</evidence>
<reference evidence="11" key="1">
    <citation type="submission" date="2019-05" db="EMBL/GenBank/DDBJ databases">
        <title>Isolation and characterization of methanogens from the cold seep sediment at Four-Way Closure Ridge.</title>
        <authorList>
            <person name="You Y.-T."/>
            <person name="Chen S.-C."/>
            <person name="Zhang W.-L."/>
            <person name="Lai M.-C."/>
        </authorList>
    </citation>
    <scope>NUCLEOTIDE SEQUENCE</scope>
    <source>
        <strain evidence="11">FWC-SCC3</strain>
    </source>
</reference>
<evidence type="ECO:0000256" key="1">
    <source>
        <dbReference type="ARBA" id="ARBA00004496"/>
    </source>
</evidence>
<protein>
    <recommendedName>
        <fullName evidence="4 10">Methenyltetrahydromethanopterin cyclohydrolase</fullName>
        <ecNumber evidence="3 10">3.5.4.27</ecNumber>
    </recommendedName>
    <alternativeName>
        <fullName evidence="8 10">Methenyl-H4MPT cyclohydrolase</fullName>
    </alternativeName>
</protein>
<dbReference type="EC" id="3.5.4.27" evidence="3 10"/>
<comment type="pathway">
    <text evidence="10">One-carbon metabolism; methanogenesis from CO(2); 5,10-methenyl-5,6,7,8-tetrahydromethanopterin from CO(2): step 3/3.</text>
</comment>
<keyword evidence="12" id="KW-1185">Reference proteome</keyword>
<comment type="similarity">
    <text evidence="2 10">Belongs to the MCH family.</text>
</comment>
<dbReference type="Gene3D" id="3.10.340.11">
    <property type="entry name" value="Methenyltetrahydromethanopterin Cyclohydrolase, Chain A, domain 1"/>
    <property type="match status" value="1"/>
</dbReference>
<evidence type="ECO:0000256" key="3">
    <source>
        <dbReference type="ARBA" id="ARBA00012765"/>
    </source>
</evidence>
<accession>A0ABT8LZ05</accession>
<dbReference type="NCBIfam" id="TIGR03120">
    <property type="entry name" value="one_C_mch"/>
    <property type="match status" value="1"/>
</dbReference>
<dbReference type="EMBL" id="VCYI01000003">
    <property type="protein sequence ID" value="MDN7012014.1"/>
    <property type="molecule type" value="Genomic_DNA"/>
</dbReference>
<dbReference type="InterPro" id="IPR003209">
    <property type="entry name" value="METHMP_CycHdrlase"/>
</dbReference>
<evidence type="ECO:0000256" key="10">
    <source>
        <dbReference type="HAMAP-Rule" id="MF_00486"/>
    </source>
</evidence>
<keyword evidence="10" id="KW-0484">Methanogenesis</keyword>
<dbReference type="GO" id="GO:0018759">
    <property type="term" value="F:methenyltetrahydromethanopterin cyclohydrolase activity"/>
    <property type="evidence" value="ECO:0007669"/>
    <property type="project" value="UniProtKB-EC"/>
</dbReference>
<keyword evidence="7 10" id="KW-0378">Hydrolase</keyword>
<dbReference type="Gene3D" id="3.30.1030.10">
    <property type="entry name" value="Methenyltetrahydromethanopterin Cyclohydrolase, Chain A, domain 2"/>
    <property type="match status" value="1"/>
</dbReference>
<dbReference type="HAMAP" id="MF_00486">
    <property type="entry name" value="McH"/>
    <property type="match status" value="1"/>
</dbReference>
<evidence type="ECO:0000313" key="11">
    <source>
        <dbReference type="EMBL" id="MDN7012014.1"/>
    </source>
</evidence>
<keyword evidence="5 10" id="KW-0963">Cytoplasm</keyword>
<evidence type="ECO:0000256" key="6">
    <source>
        <dbReference type="ARBA" id="ARBA00022563"/>
    </source>
</evidence>
<comment type="subcellular location">
    <subcellularLocation>
        <location evidence="1 10">Cytoplasm</location>
    </subcellularLocation>
</comment>
<name>A0ABT8LZ05_9EURY</name>
<dbReference type="SUPFAM" id="SSF56199">
    <property type="entry name" value="Methenyltetrahydromethanopterin cyclohydrolase"/>
    <property type="match status" value="1"/>
</dbReference>
<evidence type="ECO:0000256" key="8">
    <source>
        <dbReference type="ARBA" id="ARBA00030468"/>
    </source>
</evidence>
<dbReference type="RefSeq" id="WP_301676599.1">
    <property type="nucleotide sequence ID" value="NZ_VCYI01000003.1"/>
</dbReference>
<comment type="function">
    <text evidence="10">Catalyzes the reversible interconversion of 5-formyl-H(4)MPT to methenyl-H(4)MPT(+).</text>
</comment>